<reference evidence="3 4" key="1">
    <citation type="submission" date="2016-10" db="EMBL/GenBank/DDBJ databases">
        <authorList>
            <person name="Varghese N."/>
            <person name="Submissions S."/>
        </authorList>
    </citation>
    <scope>NUCLEOTIDE SEQUENCE [LARGE SCALE GENOMIC DNA]</scope>
    <source>
        <strain evidence="3 4">DSM 16392</strain>
    </source>
</reference>
<evidence type="ECO:0000313" key="3">
    <source>
        <dbReference type="EMBL" id="SFL07875.1"/>
    </source>
</evidence>
<accession>A0A1I4EQ50</accession>
<protein>
    <submittedName>
        <fullName evidence="3">Uncharacterized conserved protein, DUF2147 family</fullName>
    </submittedName>
</protein>
<dbReference type="InterPro" id="IPR019223">
    <property type="entry name" value="DUF2147"/>
</dbReference>
<gene>
    <name evidence="3" type="ORF">SAMN04488518_1162</name>
</gene>
<comment type="caution">
    <text evidence="3">The sequence shown here is derived from an EMBL/GenBank/DDBJ whole genome shotgun (WGS) entry which is preliminary data.</text>
</comment>
<evidence type="ECO:0000259" key="2">
    <source>
        <dbReference type="Pfam" id="PF09917"/>
    </source>
</evidence>
<feature type="chain" id="PRO_5045901286" evidence="1">
    <location>
        <begin position="25"/>
        <end position="136"/>
    </location>
</feature>
<feature type="domain" description="DUF2147" evidence="2">
    <location>
        <begin position="29"/>
        <end position="134"/>
    </location>
</feature>
<keyword evidence="1" id="KW-0732">Signal</keyword>
<dbReference type="RefSeq" id="WP_093523276.1">
    <property type="nucleotide sequence ID" value="NZ_FOSK01000016.1"/>
</dbReference>
<feature type="signal peptide" evidence="1">
    <location>
        <begin position="1"/>
        <end position="24"/>
    </location>
</feature>
<evidence type="ECO:0000313" key="4">
    <source>
        <dbReference type="Proteomes" id="UP000199598"/>
    </source>
</evidence>
<dbReference type="Gene3D" id="2.40.128.520">
    <property type="match status" value="1"/>
</dbReference>
<proteinExistence type="predicted"/>
<sequence length="136" mass="14680">MKAPFLKSSLAAILSIGMATSALAADATGTWLRANGTAKIKISKCGGNLCGNIVWLKKPRKDTENPDPKLRDRSLIGSRTILGMKPSGTNSWKGKVYNAEDGKTYSGKMELVSSNKLKLEGCVLIFCKGDTWTRTK</sequence>
<keyword evidence="4" id="KW-1185">Reference proteome</keyword>
<dbReference type="Proteomes" id="UP000199598">
    <property type="component" value="Unassembled WGS sequence"/>
</dbReference>
<dbReference type="Pfam" id="PF09917">
    <property type="entry name" value="DUF2147"/>
    <property type="match status" value="1"/>
</dbReference>
<dbReference type="PANTHER" id="PTHR36919:SF2">
    <property type="entry name" value="BLL6627 PROTEIN"/>
    <property type="match status" value="1"/>
</dbReference>
<dbReference type="PANTHER" id="PTHR36919">
    <property type="entry name" value="BLR1215 PROTEIN"/>
    <property type="match status" value="1"/>
</dbReference>
<dbReference type="EMBL" id="FOSK01000016">
    <property type="protein sequence ID" value="SFL07875.1"/>
    <property type="molecule type" value="Genomic_DNA"/>
</dbReference>
<name>A0A1I4EQ50_9HYPH</name>
<organism evidence="3 4">
    <name type="scientific">Pseudovibrio ascidiaceicola</name>
    <dbReference type="NCBI Taxonomy" id="285279"/>
    <lineage>
        <taxon>Bacteria</taxon>
        <taxon>Pseudomonadati</taxon>
        <taxon>Pseudomonadota</taxon>
        <taxon>Alphaproteobacteria</taxon>
        <taxon>Hyphomicrobiales</taxon>
        <taxon>Stappiaceae</taxon>
        <taxon>Pseudovibrio</taxon>
    </lineage>
</organism>
<evidence type="ECO:0000256" key="1">
    <source>
        <dbReference type="SAM" id="SignalP"/>
    </source>
</evidence>